<dbReference type="EMBL" id="CP059378">
    <property type="protein sequence ID" value="QLY79457.1"/>
    <property type="molecule type" value="Genomic_DNA"/>
</dbReference>
<protein>
    <submittedName>
        <fullName evidence="1">Uncharacterized protein</fullName>
    </submittedName>
</protein>
<name>A0A7D6VRZ3_9CLOT</name>
<evidence type="ECO:0000313" key="1">
    <source>
        <dbReference type="EMBL" id="QLY79457.1"/>
    </source>
</evidence>
<evidence type="ECO:0000313" key="2">
    <source>
        <dbReference type="Proteomes" id="UP000512286"/>
    </source>
</evidence>
<dbReference type="Proteomes" id="UP000512286">
    <property type="component" value="Chromosome"/>
</dbReference>
<dbReference type="KEGG" id="cint:HZF06_20860"/>
<proteinExistence type="predicted"/>
<dbReference type="RefSeq" id="WP_156337801.1">
    <property type="nucleotide sequence ID" value="NZ_CP059378.1"/>
</dbReference>
<organism evidence="1 2">
    <name type="scientific">Clostridium intestinale</name>
    <dbReference type="NCBI Taxonomy" id="36845"/>
    <lineage>
        <taxon>Bacteria</taxon>
        <taxon>Bacillati</taxon>
        <taxon>Bacillota</taxon>
        <taxon>Clostridia</taxon>
        <taxon>Eubacteriales</taxon>
        <taxon>Clostridiaceae</taxon>
        <taxon>Clostridium</taxon>
    </lineage>
</organism>
<dbReference type="AlphaFoldDB" id="A0A7D6VRZ3"/>
<reference evidence="1 2" key="1">
    <citation type="submission" date="2020-07" db="EMBL/GenBank/DDBJ databases">
        <title>Electron transfer.</title>
        <authorList>
            <person name="Huang L."/>
            <person name="Liu X."/>
            <person name="Zhou S."/>
        </authorList>
    </citation>
    <scope>NUCLEOTIDE SEQUENCE [LARGE SCALE GENOMIC DNA]</scope>
    <source>
        <strain evidence="1 2">Lx1</strain>
    </source>
</reference>
<accession>A0A7D6VRZ3</accession>
<gene>
    <name evidence="1" type="ORF">HZF06_20860</name>
</gene>
<sequence>MMNLLIYLLNKNYRVNYSKKILSDYNEANKKLEQIYEDIYYTRKVSENLCAYAS</sequence>